<name>A0A3S9V0N8_9BACL</name>
<dbReference type="Proteomes" id="UP000270678">
    <property type="component" value="Chromosome"/>
</dbReference>
<accession>A0A3S9V0N8</accession>
<protein>
    <submittedName>
        <fullName evidence="1">DUF177 domain-containing protein</fullName>
    </submittedName>
</protein>
<dbReference type="OrthoDB" id="9790372at2"/>
<evidence type="ECO:0000313" key="2">
    <source>
        <dbReference type="Proteomes" id="UP000270678"/>
    </source>
</evidence>
<gene>
    <name evidence="1" type="ORF">EI981_18055</name>
</gene>
<organism evidence="1 2">
    <name type="scientific">Paenibacillus lutimineralis</name>
    <dbReference type="NCBI Taxonomy" id="2707005"/>
    <lineage>
        <taxon>Bacteria</taxon>
        <taxon>Bacillati</taxon>
        <taxon>Bacillota</taxon>
        <taxon>Bacilli</taxon>
        <taxon>Bacillales</taxon>
        <taxon>Paenibacillaceae</taxon>
        <taxon>Paenibacillus</taxon>
    </lineage>
</organism>
<dbReference type="KEGG" id="plut:EI981_18055"/>
<proteinExistence type="predicted"/>
<dbReference type="PANTHER" id="PTHR34374:SF1">
    <property type="entry name" value="LARGE RIBOSOMAL RNA SUBUNIT ACCUMULATION PROTEIN YCED HOMOLOG 1, CHLOROPLASTIC"/>
    <property type="match status" value="1"/>
</dbReference>
<reference evidence="2" key="1">
    <citation type="submission" date="2018-12" db="EMBL/GenBank/DDBJ databases">
        <title>Complete genome sequence of Paenibacillus sp. MBLB1234.</title>
        <authorList>
            <person name="Nam Y.-D."/>
            <person name="Kang J."/>
            <person name="Chung W.-H."/>
            <person name="Park Y.S."/>
        </authorList>
    </citation>
    <scope>NUCLEOTIDE SEQUENCE [LARGE SCALE GENOMIC DNA]</scope>
    <source>
        <strain evidence="2">MBLB1234</strain>
    </source>
</reference>
<dbReference type="EMBL" id="CP034346">
    <property type="protein sequence ID" value="AZS16154.1"/>
    <property type="molecule type" value="Genomic_DNA"/>
</dbReference>
<sequence length="171" mass="18870">MIINFRQISSSEAPVEFHQTLDVGHVVQGRKDITGISLMQVDLQAEPAGGGVVRVTGRLSTELDMSCSRCLKPLKHHVDLQFEEAFKQSGEDSVELDEGEEDLVLVSGERLDLTPYLEEALLLDLPFSAVCKDTCKGLCPSCGTDLNERQCDCNTERIDPRLAALGDFFKK</sequence>
<dbReference type="AlphaFoldDB" id="A0A3S9V0N8"/>
<dbReference type="Pfam" id="PF02620">
    <property type="entry name" value="YceD"/>
    <property type="match status" value="1"/>
</dbReference>
<dbReference type="RefSeq" id="WP_127000479.1">
    <property type="nucleotide sequence ID" value="NZ_CP034346.1"/>
</dbReference>
<dbReference type="InterPro" id="IPR003772">
    <property type="entry name" value="YceD"/>
</dbReference>
<keyword evidence="2" id="KW-1185">Reference proteome</keyword>
<dbReference type="PANTHER" id="PTHR34374">
    <property type="entry name" value="LARGE RIBOSOMAL RNA SUBUNIT ACCUMULATION PROTEIN YCED HOMOLOG 1, CHLOROPLASTIC"/>
    <property type="match status" value="1"/>
</dbReference>
<evidence type="ECO:0000313" key="1">
    <source>
        <dbReference type="EMBL" id="AZS16154.1"/>
    </source>
</evidence>